<dbReference type="EMBL" id="STGX01000016">
    <property type="protein sequence ID" value="THV25958.1"/>
    <property type="molecule type" value="Genomic_DNA"/>
</dbReference>
<reference evidence="3 4" key="1">
    <citation type="journal article" date="2018" name="Int. J. Syst. Evol. Microbiol.">
        <title>Glycomyces paridis sp. nov., isolated from the medicinal plant Paris polyphylla.</title>
        <authorList>
            <person name="Fang X.M."/>
            <person name="Bai J.L."/>
            <person name="Su J."/>
            <person name="Zhao L.L."/>
            <person name="Liu H.Y."/>
            <person name="Ma B.P."/>
            <person name="Zhang Y.Q."/>
            <person name="Yu L.Y."/>
        </authorList>
    </citation>
    <scope>NUCLEOTIDE SEQUENCE [LARGE SCALE GENOMIC DNA]</scope>
    <source>
        <strain evidence="3 4">CPCC 204357</strain>
    </source>
</reference>
<dbReference type="GO" id="GO:0004735">
    <property type="term" value="F:pyrroline-5-carboxylate reductase activity"/>
    <property type="evidence" value="ECO:0007669"/>
    <property type="project" value="TreeGrafter"/>
</dbReference>
<comment type="similarity">
    <text evidence="1">Belongs to the pyrroline-5-carboxylate reductase family.</text>
</comment>
<gene>
    <name evidence="3" type="ORF">E9998_19690</name>
</gene>
<dbReference type="RefSeq" id="WP_136531406.1">
    <property type="nucleotide sequence ID" value="NZ_STGX01000016.1"/>
</dbReference>
<evidence type="ECO:0000256" key="1">
    <source>
        <dbReference type="ARBA" id="ARBA00005525"/>
    </source>
</evidence>
<protein>
    <submittedName>
        <fullName evidence="3">Pyrroline-5-carboxylate reductase</fullName>
    </submittedName>
</protein>
<organism evidence="3 4">
    <name type="scientific">Glycomyces paridis</name>
    <dbReference type="NCBI Taxonomy" id="2126555"/>
    <lineage>
        <taxon>Bacteria</taxon>
        <taxon>Bacillati</taxon>
        <taxon>Actinomycetota</taxon>
        <taxon>Actinomycetes</taxon>
        <taxon>Glycomycetales</taxon>
        <taxon>Glycomycetaceae</taxon>
        <taxon>Glycomyces</taxon>
    </lineage>
</organism>
<keyword evidence="4" id="KW-1185">Reference proteome</keyword>
<proteinExistence type="inferred from homology"/>
<dbReference type="Pfam" id="PF03807">
    <property type="entry name" value="F420_oxidored"/>
    <property type="match status" value="1"/>
</dbReference>
<evidence type="ECO:0000313" key="4">
    <source>
        <dbReference type="Proteomes" id="UP000305792"/>
    </source>
</evidence>
<dbReference type="InterPro" id="IPR028939">
    <property type="entry name" value="P5C_Rdtase_cat_N"/>
</dbReference>
<comment type="caution">
    <text evidence="3">The sequence shown here is derived from an EMBL/GenBank/DDBJ whole genome shotgun (WGS) entry which is preliminary data.</text>
</comment>
<dbReference type="GO" id="GO:0055129">
    <property type="term" value="P:L-proline biosynthetic process"/>
    <property type="evidence" value="ECO:0007669"/>
    <property type="project" value="TreeGrafter"/>
</dbReference>
<feature type="domain" description="Pyrroline-5-carboxylate reductase catalytic N-terminal" evidence="2">
    <location>
        <begin position="3"/>
        <end position="96"/>
    </location>
</feature>
<dbReference type="SUPFAM" id="SSF51735">
    <property type="entry name" value="NAD(P)-binding Rossmann-fold domains"/>
    <property type="match status" value="1"/>
</dbReference>
<dbReference type="Proteomes" id="UP000305792">
    <property type="component" value="Unassembled WGS sequence"/>
</dbReference>
<evidence type="ECO:0000313" key="3">
    <source>
        <dbReference type="EMBL" id="THV25958.1"/>
    </source>
</evidence>
<sequence length="256" mass="26907">MARIGIIGVGEIGRALAEGICTLTDPAPEVLLSPRGAAASAALAERFANARVCADNQEVADGAEVVVVAVRGQDHREALAGLRIAPDRTVVNVMSGVSNDDLRRALGTEAALVRAIPLPSVREHRCVTVTYPANPVAEALFDRLGGAQPVADEATFDVCSTLSGTITTHYAFLAAIAAWAVDQGLPAAAADRVVRNLFQDVGRSLGDESRTLDRLAADHETPGGNNERIRTTWFDKANAEALRGALNGLLTDLRNP</sequence>
<dbReference type="PANTHER" id="PTHR11645:SF13">
    <property type="entry name" value="PYRROLINE-5-CARBOXYLATE REDUCTASE CATALYTIC N-TERMINAL DOMAIN-CONTAINING PROTEIN"/>
    <property type="match status" value="1"/>
</dbReference>
<dbReference type="OrthoDB" id="4425838at2"/>
<dbReference type="PANTHER" id="PTHR11645">
    <property type="entry name" value="PYRROLINE-5-CARBOXYLATE REDUCTASE"/>
    <property type="match status" value="1"/>
</dbReference>
<dbReference type="InterPro" id="IPR036291">
    <property type="entry name" value="NAD(P)-bd_dom_sf"/>
</dbReference>
<dbReference type="AlphaFoldDB" id="A0A4S8P6R1"/>
<dbReference type="Gene3D" id="3.40.50.720">
    <property type="entry name" value="NAD(P)-binding Rossmann-like Domain"/>
    <property type="match status" value="1"/>
</dbReference>
<name>A0A4S8P6R1_9ACTN</name>
<evidence type="ECO:0000259" key="2">
    <source>
        <dbReference type="Pfam" id="PF03807"/>
    </source>
</evidence>
<accession>A0A4S8P6R1</accession>